<dbReference type="PANTHER" id="PTHR33747:SF1">
    <property type="entry name" value="ADENYLATE CYCLASE-ASSOCIATED CAP C-TERMINAL DOMAIN-CONTAINING PROTEIN"/>
    <property type="match status" value="1"/>
</dbReference>
<evidence type="ECO:0000313" key="5">
    <source>
        <dbReference type="Proteomes" id="UP000199493"/>
    </source>
</evidence>
<proteinExistence type="inferred from homology"/>
<evidence type="ECO:0000259" key="3">
    <source>
        <dbReference type="Pfam" id="PF17775"/>
    </source>
</evidence>
<dbReference type="STRING" id="77097.SAMN04490369_10692"/>
<dbReference type="InterPro" id="IPR048469">
    <property type="entry name" value="YchJ-like_M"/>
</dbReference>
<gene>
    <name evidence="4" type="ORF">SAMN04490369_10692</name>
</gene>
<dbReference type="SUPFAM" id="SSF54427">
    <property type="entry name" value="NTF2-like"/>
    <property type="match status" value="1"/>
</dbReference>
<accession>A0A1H8NNX2</accession>
<comment type="similarity">
    <text evidence="1 2">Belongs to the UPF0225 family.</text>
</comment>
<dbReference type="HAMAP" id="MF_00612">
    <property type="entry name" value="UPF0225"/>
    <property type="match status" value="1"/>
</dbReference>
<reference evidence="4 5" key="1">
    <citation type="submission" date="2016-10" db="EMBL/GenBank/DDBJ databases">
        <authorList>
            <person name="de Groot N.N."/>
        </authorList>
    </citation>
    <scope>NUCLEOTIDE SEQUENCE [LARGE SCALE GENOMIC DNA]</scope>
    <source>
        <strain evidence="4 5">558</strain>
    </source>
</reference>
<dbReference type="RefSeq" id="WP_058578622.1">
    <property type="nucleotide sequence ID" value="NZ_FODB01000069.1"/>
</dbReference>
<evidence type="ECO:0000256" key="1">
    <source>
        <dbReference type="ARBA" id="ARBA00010839"/>
    </source>
</evidence>
<dbReference type="Pfam" id="PF02810">
    <property type="entry name" value="SEC-C"/>
    <property type="match status" value="1"/>
</dbReference>
<dbReference type="SUPFAM" id="SSF103642">
    <property type="entry name" value="Sec-C motif"/>
    <property type="match status" value="1"/>
</dbReference>
<dbReference type="InterPro" id="IPR032710">
    <property type="entry name" value="NTF2-like_dom_sf"/>
</dbReference>
<dbReference type="Proteomes" id="UP000199493">
    <property type="component" value="Unassembled WGS sequence"/>
</dbReference>
<dbReference type="Pfam" id="PF17775">
    <property type="entry name" value="YchJ_M-like"/>
    <property type="match status" value="1"/>
</dbReference>
<dbReference type="Gene3D" id="3.10.450.50">
    <property type="match status" value="1"/>
</dbReference>
<dbReference type="InterPro" id="IPR023006">
    <property type="entry name" value="YchJ-like"/>
</dbReference>
<dbReference type="AlphaFoldDB" id="A0A1H8NNX2"/>
<dbReference type="EMBL" id="FODB01000069">
    <property type="protein sequence ID" value="SEO31334.1"/>
    <property type="molecule type" value="Genomic_DNA"/>
</dbReference>
<protein>
    <recommendedName>
        <fullName evidence="2">UPF0225 protein SAMN04490369_10692</fullName>
    </recommendedName>
</protein>
<dbReference type="InterPro" id="IPR004027">
    <property type="entry name" value="SEC_C_motif"/>
</dbReference>
<name>A0A1H8NNX2_9GAMM</name>
<evidence type="ECO:0000313" key="4">
    <source>
        <dbReference type="EMBL" id="SEO31334.1"/>
    </source>
</evidence>
<sequence>MTHSLPKSCPCGSNTPLATCCQPYYQGVTLPPTPEALMRSRYTAFALNQRDYLLATWHSSTRPQQLPPDPDTQWVALDIVAAPTVQNDQGSVHFRATFRESGGWHVLEEVSRFVREEGRWWYIDGTPSVMRLKPRRNEPCPCGSGRKFKVCCQQG</sequence>
<feature type="domain" description="YchJ-like middle NTF2-like" evidence="3">
    <location>
        <begin position="33"/>
        <end position="125"/>
    </location>
</feature>
<organism evidence="4 5">
    <name type="scientific">Vreelandella aquamarina</name>
    <dbReference type="NCBI Taxonomy" id="77097"/>
    <lineage>
        <taxon>Bacteria</taxon>
        <taxon>Pseudomonadati</taxon>
        <taxon>Pseudomonadota</taxon>
        <taxon>Gammaproteobacteria</taxon>
        <taxon>Oceanospirillales</taxon>
        <taxon>Halomonadaceae</taxon>
        <taxon>Vreelandella</taxon>
    </lineage>
</organism>
<dbReference type="NCBIfam" id="NF002449">
    <property type="entry name" value="PRK01617.1"/>
    <property type="match status" value="1"/>
</dbReference>
<dbReference type="PANTHER" id="PTHR33747">
    <property type="entry name" value="UPF0225 PROTEIN SCO1677"/>
    <property type="match status" value="1"/>
</dbReference>
<evidence type="ECO:0000256" key="2">
    <source>
        <dbReference type="HAMAP-Rule" id="MF_00612"/>
    </source>
</evidence>